<proteinExistence type="predicted"/>
<name>A0ACA9RXH7_9GLOM</name>
<evidence type="ECO:0000313" key="1">
    <source>
        <dbReference type="EMBL" id="CAG8814659.1"/>
    </source>
</evidence>
<gene>
    <name evidence="1" type="ORF">RPERSI_LOCUS24042</name>
</gene>
<feature type="non-terminal residue" evidence="1">
    <location>
        <position position="201"/>
    </location>
</feature>
<reference evidence="1" key="1">
    <citation type="submission" date="2021-06" db="EMBL/GenBank/DDBJ databases">
        <authorList>
            <person name="Kallberg Y."/>
            <person name="Tangrot J."/>
            <person name="Rosling A."/>
        </authorList>
    </citation>
    <scope>NUCLEOTIDE SEQUENCE</scope>
    <source>
        <strain evidence="1">MA461A</strain>
    </source>
</reference>
<sequence length="201" mass="21966">MQDKQETITNEEVMKQVVTMKALTENLLASNELKQQFDANVAAAMAVATNVAENTQSVEEEVISQPPTEKNDIIPSLPSSENLNSPPTTIQTTPSSRQTSRVPSRAPSRAPSRVPSRATSRAPSRAPSSSRPVSRTVSPAQTPISLSRSSSKYKIDHPTSEYNHDIPKIDEGSDEDLENNDPSFNKMRDLLNSLIHEATEA</sequence>
<organism evidence="1 2">
    <name type="scientific">Racocetra persica</name>
    <dbReference type="NCBI Taxonomy" id="160502"/>
    <lineage>
        <taxon>Eukaryota</taxon>
        <taxon>Fungi</taxon>
        <taxon>Fungi incertae sedis</taxon>
        <taxon>Mucoromycota</taxon>
        <taxon>Glomeromycotina</taxon>
        <taxon>Glomeromycetes</taxon>
        <taxon>Diversisporales</taxon>
        <taxon>Gigasporaceae</taxon>
        <taxon>Racocetra</taxon>
    </lineage>
</organism>
<dbReference type="EMBL" id="CAJVQC010076381">
    <property type="protein sequence ID" value="CAG8814659.1"/>
    <property type="molecule type" value="Genomic_DNA"/>
</dbReference>
<comment type="caution">
    <text evidence="1">The sequence shown here is derived from an EMBL/GenBank/DDBJ whole genome shotgun (WGS) entry which is preliminary data.</text>
</comment>
<keyword evidence="2" id="KW-1185">Reference proteome</keyword>
<dbReference type="Proteomes" id="UP000789920">
    <property type="component" value="Unassembled WGS sequence"/>
</dbReference>
<evidence type="ECO:0000313" key="2">
    <source>
        <dbReference type="Proteomes" id="UP000789920"/>
    </source>
</evidence>
<accession>A0ACA9RXH7</accession>
<protein>
    <submittedName>
        <fullName evidence="1">225_t:CDS:1</fullName>
    </submittedName>
</protein>